<dbReference type="AlphaFoldDB" id="A0A6F9DJ41"/>
<dbReference type="PANTHER" id="PTHR36696">
    <property type="entry name" value="AGAP012002-PA"/>
    <property type="match status" value="1"/>
</dbReference>
<feature type="compositionally biased region" description="Basic residues" evidence="1">
    <location>
        <begin position="53"/>
        <end position="77"/>
    </location>
</feature>
<organism evidence="2">
    <name type="scientific">Phallusia mammillata</name>
    <dbReference type="NCBI Taxonomy" id="59560"/>
    <lineage>
        <taxon>Eukaryota</taxon>
        <taxon>Metazoa</taxon>
        <taxon>Chordata</taxon>
        <taxon>Tunicata</taxon>
        <taxon>Ascidiacea</taxon>
        <taxon>Phlebobranchia</taxon>
        <taxon>Ascidiidae</taxon>
        <taxon>Phallusia</taxon>
    </lineage>
</organism>
<reference evidence="2" key="1">
    <citation type="submission" date="2020-04" db="EMBL/GenBank/DDBJ databases">
        <authorList>
            <person name="Neveu A P."/>
        </authorList>
    </citation>
    <scope>NUCLEOTIDE SEQUENCE</scope>
    <source>
        <tissue evidence="2">Whole embryo</tissue>
    </source>
</reference>
<evidence type="ECO:0000256" key="1">
    <source>
        <dbReference type="SAM" id="MobiDB-lite"/>
    </source>
</evidence>
<protein>
    <submittedName>
        <fullName evidence="2">Uncharacterized protein LOC100186521</fullName>
    </submittedName>
</protein>
<name>A0A6F9DJ41_9ASCI</name>
<gene>
    <name evidence="2" type="primary">LOC100186521</name>
</gene>
<dbReference type="EMBL" id="LR787146">
    <property type="protein sequence ID" value="CAB3263008.1"/>
    <property type="molecule type" value="mRNA"/>
</dbReference>
<evidence type="ECO:0000313" key="2">
    <source>
        <dbReference type="EMBL" id="CAB3263008.1"/>
    </source>
</evidence>
<proteinExistence type="evidence at transcript level"/>
<feature type="region of interest" description="Disordered" evidence="1">
    <location>
        <begin position="25"/>
        <end position="100"/>
    </location>
</feature>
<dbReference type="PANTHER" id="PTHR36696:SF1">
    <property type="entry name" value="EF-HAND DOMAIN-CONTAINING PROTEIN"/>
    <property type="match status" value="1"/>
</dbReference>
<accession>A0A6F9DJ41</accession>
<sequence length="314" mass="36089">MIVKTPSEPPPPVINKLFYEEPKDEDLRQLLSPPDLEDFDVPERLSNTSVTSVKKKKSKSGLKGKKKKKKGGKKKKTPTKETSTSPVESLFSYDPNAPDPIDMARQKVANRRRDNSELNSVMTTMKTFDDKMKNQPWLFGRMALSKQICRFWLPMDLRDLEGINPSQYLSQYCSVCKRRVKFYSQAFDRQLSRRKSKDTSPETKSTLDIKESEKAILDVHAGCINSEQLAYLCDLVCLSKKDGPQSVSRLNCKLFCSICALTERLFYSNFVTEDAIESDNSQRQRIEAADFDGLEWRLRNVKVTPELHRLLFLL</sequence>